<evidence type="ECO:0000259" key="3">
    <source>
        <dbReference type="Pfam" id="PF08190"/>
    </source>
</evidence>
<protein>
    <recommendedName>
        <fullName evidence="3">PIH1 N-terminal domain-containing protein</fullName>
    </recommendedName>
</protein>
<accession>A0A024GBR0</accession>
<sequence length="607" mass="69185">MDSEVEQFADYLDELQQSDPAAYRDLVTTLQSSSNPSKTPATSTVVGDPRSLLQVLKEEKQDANVGNSSFEPQFPGHKVMKEDGLRENEEGILIQVEPGFVMKTQNIDTKKKVSLLFGSEGILMGIFGQVFINFCHSEKIQSFSEQKRLDADGIEQLGLHVPLSIGPPHQVEDRKGIASIAYDVAVNSKVVHDCKSDRIGTFRNFVCELAIEYIEKKYECKLDPRYKLPRLIYRGELPPSKHYIRKQKSPKIEEVDDSNQSKTRPTITAIKTTQQSYSAEITLNVEDENGSIFECNRVAAADGGNALTEEELITMKNKTLHIHIRSHHEYPECSIDNIKIELQAEYILVKFPQHRVYESFLPFPIVVSQAKAILGPDGRSLTLRLPIDTDWDTRNPDAGSNPWLLANALETVTHNGEEVPSHETSPQNTDNQSLLDLFHLKKREIKAELQSTFPTVQWSKSADTKMNDPVTEDEELPEDKFHRRDMMSLHILEQRRRERESRQQEAGERREKERREMLEKQQNAANAGKKWQEMYPTEPEITYLSLDELVEKKAFPETAANMDETPDVTNDFGVTSEEAIQAAHEWNKSKEHREIHFDAAPLGFEIL</sequence>
<dbReference type="Pfam" id="PF08190">
    <property type="entry name" value="PIH1"/>
    <property type="match status" value="1"/>
</dbReference>
<feature type="compositionally biased region" description="Basic and acidic residues" evidence="2">
    <location>
        <begin position="491"/>
        <end position="519"/>
    </location>
</feature>
<name>A0A024GBR0_9STRA</name>
<dbReference type="InterPro" id="IPR012981">
    <property type="entry name" value="PIH1_N"/>
</dbReference>
<comment type="similarity">
    <text evidence="1">Belongs to the PIH1 family.</text>
</comment>
<dbReference type="OrthoDB" id="1539250at2759"/>
<feature type="region of interest" description="Disordered" evidence="2">
    <location>
        <begin position="460"/>
        <end position="479"/>
    </location>
</feature>
<dbReference type="EMBL" id="CAIX01000064">
    <property type="protein sequence ID" value="CCI44208.1"/>
    <property type="molecule type" value="Genomic_DNA"/>
</dbReference>
<dbReference type="PANTHER" id="PTHR22997:SF0">
    <property type="entry name" value="PIH1 DOMAIN-CONTAINING PROTEIN 1"/>
    <property type="match status" value="1"/>
</dbReference>
<dbReference type="AlphaFoldDB" id="A0A024GBR0"/>
<gene>
    <name evidence="4" type="ORF">BN9_049920</name>
</gene>
<dbReference type="Proteomes" id="UP000053237">
    <property type="component" value="Unassembled WGS sequence"/>
</dbReference>
<dbReference type="InParanoid" id="A0A024GBR0"/>
<evidence type="ECO:0000313" key="4">
    <source>
        <dbReference type="EMBL" id="CCI44208.1"/>
    </source>
</evidence>
<dbReference type="PANTHER" id="PTHR22997">
    <property type="entry name" value="PIH1 DOMAIN-CONTAINING PROTEIN 1"/>
    <property type="match status" value="1"/>
</dbReference>
<dbReference type="GO" id="GO:0005737">
    <property type="term" value="C:cytoplasm"/>
    <property type="evidence" value="ECO:0007669"/>
    <property type="project" value="TreeGrafter"/>
</dbReference>
<dbReference type="STRING" id="65357.A0A024GBR0"/>
<evidence type="ECO:0000256" key="2">
    <source>
        <dbReference type="SAM" id="MobiDB-lite"/>
    </source>
</evidence>
<comment type="caution">
    <text evidence="4">The sequence shown here is derived from an EMBL/GenBank/DDBJ whole genome shotgun (WGS) entry which is preliminary data.</text>
</comment>
<feature type="region of interest" description="Disordered" evidence="2">
    <location>
        <begin position="491"/>
        <end position="530"/>
    </location>
</feature>
<reference evidence="4 5" key="1">
    <citation type="submission" date="2012-05" db="EMBL/GenBank/DDBJ databases">
        <title>Recombination and specialization in a pathogen metapopulation.</title>
        <authorList>
            <person name="Gardiner A."/>
            <person name="Kemen E."/>
            <person name="Schultz-Larsen T."/>
            <person name="MacLean D."/>
            <person name="Van Oosterhout C."/>
            <person name="Jones J.D.G."/>
        </authorList>
    </citation>
    <scope>NUCLEOTIDE SEQUENCE [LARGE SCALE GENOMIC DNA]</scope>
    <source>
        <strain evidence="4 5">Ac Nc2</strain>
    </source>
</reference>
<evidence type="ECO:0000313" key="5">
    <source>
        <dbReference type="Proteomes" id="UP000053237"/>
    </source>
</evidence>
<feature type="domain" description="PIH1 N-terminal" evidence="3">
    <location>
        <begin position="129"/>
        <end position="251"/>
    </location>
</feature>
<keyword evidence="5" id="KW-1185">Reference proteome</keyword>
<dbReference type="InterPro" id="IPR050734">
    <property type="entry name" value="PIH1/Kintoun_subfamily"/>
</dbReference>
<evidence type="ECO:0000256" key="1">
    <source>
        <dbReference type="ARBA" id="ARBA00008511"/>
    </source>
</evidence>
<organism evidence="4 5">
    <name type="scientific">Albugo candida</name>
    <dbReference type="NCBI Taxonomy" id="65357"/>
    <lineage>
        <taxon>Eukaryota</taxon>
        <taxon>Sar</taxon>
        <taxon>Stramenopiles</taxon>
        <taxon>Oomycota</taxon>
        <taxon>Peronosporomycetes</taxon>
        <taxon>Albuginales</taxon>
        <taxon>Albuginaceae</taxon>
        <taxon>Albugo</taxon>
    </lineage>
</organism>
<proteinExistence type="inferred from homology"/>